<organism evidence="2 3">
    <name type="scientific">Tetradesmus obliquus</name>
    <name type="common">Green alga</name>
    <name type="synonym">Acutodesmus obliquus</name>
    <dbReference type="NCBI Taxonomy" id="3088"/>
    <lineage>
        <taxon>Eukaryota</taxon>
        <taxon>Viridiplantae</taxon>
        <taxon>Chlorophyta</taxon>
        <taxon>core chlorophytes</taxon>
        <taxon>Chlorophyceae</taxon>
        <taxon>CS clade</taxon>
        <taxon>Sphaeropleales</taxon>
        <taxon>Scenedesmaceae</taxon>
        <taxon>Tetradesmus</taxon>
    </lineage>
</organism>
<protein>
    <submittedName>
        <fullName evidence="2">Uncharacterized protein</fullName>
    </submittedName>
</protein>
<evidence type="ECO:0000313" key="3">
    <source>
        <dbReference type="Proteomes" id="UP001244341"/>
    </source>
</evidence>
<keyword evidence="3" id="KW-1185">Reference proteome</keyword>
<dbReference type="Proteomes" id="UP001244341">
    <property type="component" value="Chromosome 8b"/>
</dbReference>
<evidence type="ECO:0000313" key="2">
    <source>
        <dbReference type="EMBL" id="WIA17646.1"/>
    </source>
</evidence>
<reference evidence="2 3" key="1">
    <citation type="submission" date="2023-05" db="EMBL/GenBank/DDBJ databases">
        <title>A 100% complete, gapless, phased diploid assembly of the Scenedesmus obliquus UTEX 3031 genome.</title>
        <authorList>
            <person name="Biondi T.C."/>
            <person name="Hanschen E.R."/>
            <person name="Kwon T."/>
            <person name="Eng W."/>
            <person name="Kruse C.P.S."/>
            <person name="Koehler S.I."/>
            <person name="Kunde Y."/>
            <person name="Gleasner C.D."/>
            <person name="You Mak K.T."/>
            <person name="Polle J."/>
            <person name="Hovde B.T."/>
            <person name="Starkenburg S.R."/>
        </authorList>
    </citation>
    <scope>NUCLEOTIDE SEQUENCE [LARGE SCALE GENOMIC DNA]</scope>
    <source>
        <strain evidence="2 3">DOE0152z</strain>
    </source>
</reference>
<accession>A0ABY8UB26</accession>
<evidence type="ECO:0000256" key="1">
    <source>
        <dbReference type="SAM" id="MobiDB-lite"/>
    </source>
</evidence>
<name>A0ABY8UB26_TETOB</name>
<feature type="compositionally biased region" description="Low complexity" evidence="1">
    <location>
        <begin position="86"/>
        <end position="107"/>
    </location>
</feature>
<proteinExistence type="predicted"/>
<dbReference type="EMBL" id="CP126215">
    <property type="protein sequence ID" value="WIA17646.1"/>
    <property type="molecule type" value="Genomic_DNA"/>
</dbReference>
<sequence length="236" mass="23714">MSVRQPYTRQQQRTSIDEDVLLDCRVNCAVSDPVSLQGEAGQDATASPAAAGVLGRFASLSAAAISSSLPLLRGFSGGAAAAAKPDSARASLDSKSSSDTAQQQQQQRDQATHREVMASQDAAATTVLLSGDSDVTQAASRRYAPGAAATPREPQHLISAAGGSDVSCKLQETPFAGNAAADLAAADVAPRAGYMDAAAPAGSLGVPGARLLLATAVGAGKGTYKSKSDKGAKKSV</sequence>
<feature type="region of interest" description="Disordered" evidence="1">
    <location>
        <begin position="86"/>
        <end position="118"/>
    </location>
</feature>
<gene>
    <name evidence="2" type="ORF">OEZ85_014451</name>
</gene>